<dbReference type="OrthoDB" id="408912at2759"/>
<dbReference type="Proteomes" id="UP000230423">
    <property type="component" value="Unassembled WGS sequence"/>
</dbReference>
<dbReference type="InterPro" id="IPR007669">
    <property type="entry name" value="Chst-1-like"/>
</dbReference>
<feature type="non-terminal residue" evidence="1">
    <location>
        <position position="1"/>
    </location>
</feature>
<gene>
    <name evidence="1" type="ORF">TELCIR_20438</name>
</gene>
<dbReference type="GO" id="GO:0016020">
    <property type="term" value="C:membrane"/>
    <property type="evidence" value="ECO:0007669"/>
    <property type="project" value="InterPro"/>
</dbReference>
<dbReference type="PANTHER" id="PTHR22900">
    <property type="entry name" value="PROTEIN CBG14245-RELATED"/>
    <property type="match status" value="1"/>
</dbReference>
<evidence type="ECO:0000313" key="2">
    <source>
        <dbReference type="Proteomes" id="UP000230423"/>
    </source>
</evidence>
<dbReference type="Pfam" id="PF03567">
    <property type="entry name" value="Sulfotransfer_2"/>
    <property type="match status" value="1"/>
</dbReference>
<dbReference type="GO" id="GO:0050650">
    <property type="term" value="P:chondroitin sulfate proteoglycan biosynthetic process"/>
    <property type="evidence" value="ECO:0007669"/>
    <property type="project" value="InterPro"/>
</dbReference>
<name>A0A2G9TKX1_TELCI</name>
<dbReference type="EMBL" id="KZ362285">
    <property type="protein sequence ID" value="PIO58132.1"/>
    <property type="molecule type" value="Genomic_DNA"/>
</dbReference>
<sequence>HCDFQHNLDYFKLIQYSPEKKEELINDLRQVLEEGNVEQSKVDLIISQISNGTSIHATSQKDETKEFEKHMQDIEVQRLLVKIFYWDYVLFNYTLPDIQF</sequence>
<dbReference type="GO" id="GO:0047756">
    <property type="term" value="F:chondroitin 4-sulfotransferase activity"/>
    <property type="evidence" value="ECO:0007669"/>
    <property type="project" value="InterPro"/>
</dbReference>
<evidence type="ECO:0000313" key="1">
    <source>
        <dbReference type="EMBL" id="PIO58132.1"/>
    </source>
</evidence>
<dbReference type="InterPro" id="IPR005331">
    <property type="entry name" value="Sulfotransferase"/>
</dbReference>
<dbReference type="GO" id="GO:1902884">
    <property type="term" value="P:positive regulation of response to oxidative stress"/>
    <property type="evidence" value="ECO:0007669"/>
    <property type="project" value="InterPro"/>
</dbReference>
<reference evidence="1 2" key="1">
    <citation type="submission" date="2015-09" db="EMBL/GenBank/DDBJ databases">
        <title>Draft genome of the parasitic nematode Teladorsagia circumcincta isolate WARC Sus (inbred).</title>
        <authorList>
            <person name="Mitreva M."/>
        </authorList>
    </citation>
    <scope>NUCLEOTIDE SEQUENCE [LARGE SCALE GENOMIC DNA]</scope>
    <source>
        <strain evidence="1 2">S</strain>
    </source>
</reference>
<dbReference type="AlphaFoldDB" id="A0A2G9TKX1"/>
<protein>
    <submittedName>
        <fullName evidence="1">Uncharacterized protein</fullName>
    </submittedName>
</protein>
<dbReference type="PANTHER" id="PTHR22900:SF5">
    <property type="entry name" value="PROTEIN CBG14245"/>
    <property type="match status" value="1"/>
</dbReference>
<organism evidence="1 2">
    <name type="scientific">Teladorsagia circumcincta</name>
    <name type="common">Brown stomach worm</name>
    <name type="synonym">Ostertagia circumcincta</name>
    <dbReference type="NCBI Taxonomy" id="45464"/>
    <lineage>
        <taxon>Eukaryota</taxon>
        <taxon>Metazoa</taxon>
        <taxon>Ecdysozoa</taxon>
        <taxon>Nematoda</taxon>
        <taxon>Chromadorea</taxon>
        <taxon>Rhabditida</taxon>
        <taxon>Rhabditina</taxon>
        <taxon>Rhabditomorpha</taxon>
        <taxon>Strongyloidea</taxon>
        <taxon>Trichostrongylidae</taxon>
        <taxon>Teladorsagia</taxon>
    </lineage>
</organism>
<keyword evidence="2" id="KW-1185">Reference proteome</keyword>
<accession>A0A2G9TKX1</accession>
<proteinExistence type="predicted"/>